<protein>
    <submittedName>
        <fullName evidence="2">F0F1-type ATP synthase assembly protein I</fullName>
    </submittedName>
</protein>
<keyword evidence="1" id="KW-0812">Transmembrane</keyword>
<comment type="caution">
    <text evidence="2">The sequence shown here is derived from an EMBL/GenBank/DDBJ whole genome shotgun (WGS) entry which is preliminary data.</text>
</comment>
<dbReference type="RefSeq" id="WP_309970553.1">
    <property type="nucleotide sequence ID" value="NZ_JAVDWH010000001.1"/>
</dbReference>
<evidence type="ECO:0000313" key="2">
    <source>
        <dbReference type="EMBL" id="MDR7087257.1"/>
    </source>
</evidence>
<feature type="transmembrane region" description="Helical" evidence="1">
    <location>
        <begin position="37"/>
        <end position="55"/>
    </location>
</feature>
<gene>
    <name evidence="2" type="ORF">J2X11_002096</name>
</gene>
<reference evidence="2 3" key="1">
    <citation type="submission" date="2023-07" db="EMBL/GenBank/DDBJ databases">
        <title>Sorghum-associated microbial communities from plants grown in Nebraska, USA.</title>
        <authorList>
            <person name="Schachtman D."/>
        </authorList>
    </citation>
    <scope>NUCLEOTIDE SEQUENCE [LARGE SCALE GENOMIC DNA]</scope>
    <source>
        <strain evidence="2 3">BE248</strain>
    </source>
</reference>
<keyword evidence="3" id="KW-1185">Reference proteome</keyword>
<evidence type="ECO:0000256" key="1">
    <source>
        <dbReference type="SAM" id="Phobius"/>
    </source>
</evidence>
<name>A0ABU1UQ01_9ACTN</name>
<proteinExistence type="predicted"/>
<evidence type="ECO:0000313" key="3">
    <source>
        <dbReference type="Proteomes" id="UP001257739"/>
    </source>
</evidence>
<dbReference type="Proteomes" id="UP001257739">
    <property type="component" value="Unassembled WGS sequence"/>
</dbReference>
<keyword evidence="1" id="KW-0472">Membrane</keyword>
<feature type="transmembrane region" description="Helical" evidence="1">
    <location>
        <begin position="12"/>
        <end position="31"/>
    </location>
</feature>
<sequence length="60" mass="6427">MSEEHEQHVPPARFSYAVGAGLGMLVGGTIGLFMDHFLIDALFGVAIGLVVAYIVRNIKP</sequence>
<keyword evidence="1" id="KW-1133">Transmembrane helix</keyword>
<organism evidence="2 3">
    <name type="scientific">Aeromicrobium panaciterrae</name>
    <dbReference type="NCBI Taxonomy" id="363861"/>
    <lineage>
        <taxon>Bacteria</taxon>
        <taxon>Bacillati</taxon>
        <taxon>Actinomycetota</taxon>
        <taxon>Actinomycetes</taxon>
        <taxon>Propionibacteriales</taxon>
        <taxon>Nocardioidaceae</taxon>
        <taxon>Aeromicrobium</taxon>
    </lineage>
</organism>
<dbReference type="EMBL" id="JAVDWH010000001">
    <property type="protein sequence ID" value="MDR7087257.1"/>
    <property type="molecule type" value="Genomic_DNA"/>
</dbReference>
<accession>A0ABU1UQ01</accession>